<reference evidence="1" key="1">
    <citation type="submission" date="2021-02" db="EMBL/GenBank/DDBJ databases">
        <authorList>
            <person name="Nowell W R."/>
        </authorList>
    </citation>
    <scope>NUCLEOTIDE SEQUENCE</scope>
</reference>
<evidence type="ECO:0000313" key="2">
    <source>
        <dbReference type="Proteomes" id="UP000663845"/>
    </source>
</evidence>
<gene>
    <name evidence="1" type="ORF">JYZ213_LOCUS46394</name>
</gene>
<dbReference type="Proteomes" id="UP000663845">
    <property type="component" value="Unassembled WGS sequence"/>
</dbReference>
<proteinExistence type="predicted"/>
<dbReference type="EMBL" id="CAJNOG010005581">
    <property type="protein sequence ID" value="CAF1552511.1"/>
    <property type="molecule type" value="Genomic_DNA"/>
</dbReference>
<organism evidence="1 2">
    <name type="scientific">Adineta steineri</name>
    <dbReference type="NCBI Taxonomy" id="433720"/>
    <lineage>
        <taxon>Eukaryota</taxon>
        <taxon>Metazoa</taxon>
        <taxon>Spiralia</taxon>
        <taxon>Gnathifera</taxon>
        <taxon>Rotifera</taxon>
        <taxon>Eurotatoria</taxon>
        <taxon>Bdelloidea</taxon>
        <taxon>Adinetida</taxon>
        <taxon>Adinetidae</taxon>
        <taxon>Adineta</taxon>
    </lineage>
</organism>
<evidence type="ECO:0000313" key="1">
    <source>
        <dbReference type="EMBL" id="CAF1552511.1"/>
    </source>
</evidence>
<dbReference type="AlphaFoldDB" id="A0A815X788"/>
<protein>
    <submittedName>
        <fullName evidence="1">Uncharacterized protein</fullName>
    </submittedName>
</protein>
<comment type="caution">
    <text evidence="1">The sequence shown here is derived from an EMBL/GenBank/DDBJ whole genome shotgun (WGS) entry which is preliminary data.</text>
</comment>
<sequence>MPSADNHEQDYQHRSLRNYHWVDQAPLLLYQSVLTQLANERVGPIQSNPVSFVECMSSVVVDLRHHHWL</sequence>
<name>A0A815X788_9BILA</name>
<accession>A0A815X788</accession>
<feature type="non-terminal residue" evidence="1">
    <location>
        <position position="69"/>
    </location>
</feature>